<dbReference type="EMBL" id="FMZM01000002">
    <property type="protein sequence ID" value="SDC36838.1"/>
    <property type="molecule type" value="Genomic_DNA"/>
</dbReference>
<protein>
    <submittedName>
        <fullName evidence="1">Uncharacterized protein</fullName>
    </submittedName>
</protein>
<sequence>MTDVEHYESLLAEGPFDTESLTVLVVAGATQQDVATALGIDLAADPTEYPEADDEEFSAYAITDVEGGVLAVEHSGYADPSLDALRALSAGGRSVAVVRDNIQAHVRFGCARDGEVVFDDDEYLFLDDPSPVPAELRPLFDLAWVDPEDEDAEDDADAVAVGLAMAEVVTGLRLTAEDLQRVADSGYRLAPSLVYLPDAD</sequence>
<evidence type="ECO:0000313" key="1">
    <source>
        <dbReference type="EMBL" id="SDC36838.1"/>
    </source>
</evidence>
<name>A0A1G6L199_9ACTN</name>
<reference evidence="2" key="1">
    <citation type="submission" date="2016-10" db="EMBL/GenBank/DDBJ databases">
        <authorList>
            <person name="Varghese N."/>
            <person name="Submissions S."/>
        </authorList>
    </citation>
    <scope>NUCLEOTIDE SEQUENCE [LARGE SCALE GENOMIC DNA]</scope>
    <source>
        <strain evidence="2">CGMCC 4.6858</strain>
    </source>
</reference>
<proteinExistence type="predicted"/>
<dbReference type="AlphaFoldDB" id="A0A1G6L199"/>
<keyword evidence="2" id="KW-1185">Reference proteome</keyword>
<dbReference type="Proteomes" id="UP000199034">
    <property type="component" value="Unassembled WGS sequence"/>
</dbReference>
<accession>A0A1G6L199</accession>
<organism evidence="1 2">
    <name type="scientific">Nocardioides lianchengensis</name>
    <dbReference type="NCBI Taxonomy" id="1045774"/>
    <lineage>
        <taxon>Bacteria</taxon>
        <taxon>Bacillati</taxon>
        <taxon>Actinomycetota</taxon>
        <taxon>Actinomycetes</taxon>
        <taxon>Propionibacteriales</taxon>
        <taxon>Nocardioidaceae</taxon>
        <taxon>Nocardioides</taxon>
    </lineage>
</organism>
<dbReference type="Pfam" id="PF20062">
    <property type="entry name" value="DUF6461"/>
    <property type="match status" value="1"/>
</dbReference>
<dbReference type="InterPro" id="IPR045592">
    <property type="entry name" value="DUF6461"/>
</dbReference>
<gene>
    <name evidence="1" type="ORF">SAMN05421872_10275</name>
</gene>
<dbReference type="STRING" id="1045774.SAMN05421872_10275"/>
<dbReference type="RefSeq" id="WP_090851013.1">
    <property type="nucleotide sequence ID" value="NZ_FMZM01000002.1"/>
</dbReference>
<dbReference type="OrthoDB" id="3784265at2"/>
<evidence type="ECO:0000313" key="2">
    <source>
        <dbReference type="Proteomes" id="UP000199034"/>
    </source>
</evidence>